<organism evidence="2 3">
    <name type="scientific">Flavobacterium granuli</name>
    <dbReference type="NCBI Taxonomy" id="280093"/>
    <lineage>
        <taxon>Bacteria</taxon>
        <taxon>Pseudomonadati</taxon>
        <taxon>Bacteroidota</taxon>
        <taxon>Flavobacteriia</taxon>
        <taxon>Flavobacteriales</taxon>
        <taxon>Flavobacteriaceae</taxon>
        <taxon>Flavobacterium</taxon>
    </lineage>
</organism>
<dbReference type="RefSeq" id="WP_310002909.1">
    <property type="nucleotide sequence ID" value="NZ_JAVDTX010000001.1"/>
</dbReference>
<feature type="signal peptide" evidence="1">
    <location>
        <begin position="1"/>
        <end position="20"/>
    </location>
</feature>
<keyword evidence="1" id="KW-0732">Signal</keyword>
<name>A0ABU1RZX6_9FLAO</name>
<keyword evidence="3" id="KW-1185">Reference proteome</keyword>
<accession>A0ABU1RZX6</accession>
<protein>
    <submittedName>
        <fullName evidence="2">Uncharacterized protein</fullName>
    </submittedName>
</protein>
<evidence type="ECO:0000256" key="1">
    <source>
        <dbReference type="SAM" id="SignalP"/>
    </source>
</evidence>
<reference evidence="2 3" key="1">
    <citation type="submission" date="2023-07" db="EMBL/GenBank/DDBJ databases">
        <title>Sorghum-associated microbial communities from plants grown in Nebraska, USA.</title>
        <authorList>
            <person name="Schachtman D."/>
        </authorList>
    </citation>
    <scope>NUCLEOTIDE SEQUENCE [LARGE SCALE GENOMIC DNA]</scope>
    <source>
        <strain evidence="2 3">BE124</strain>
    </source>
</reference>
<dbReference type="EMBL" id="JAVDTX010000001">
    <property type="protein sequence ID" value="MDR6843469.1"/>
    <property type="molecule type" value="Genomic_DNA"/>
</dbReference>
<sequence length="147" mass="16775">MKKITLLLAALVLSATHSYAQLKVTKIRNKDKDHYIATVIGYPVTGLYTYVNQIEPTTILNPDGSGIIQNEDLVKENIIWGIECSESGVPIFKEGFNSASYSLWYKKSNTSKSKSEDENEWILQSFSIHYDKKKMFISGERVKEYIE</sequence>
<feature type="chain" id="PRO_5047022041" evidence="1">
    <location>
        <begin position="21"/>
        <end position="147"/>
    </location>
</feature>
<proteinExistence type="predicted"/>
<comment type="caution">
    <text evidence="2">The sequence shown here is derived from an EMBL/GenBank/DDBJ whole genome shotgun (WGS) entry which is preliminary data.</text>
</comment>
<dbReference type="Proteomes" id="UP001261871">
    <property type="component" value="Unassembled WGS sequence"/>
</dbReference>
<gene>
    <name evidence="2" type="ORF">J2W95_000149</name>
</gene>
<evidence type="ECO:0000313" key="3">
    <source>
        <dbReference type="Proteomes" id="UP001261871"/>
    </source>
</evidence>
<evidence type="ECO:0000313" key="2">
    <source>
        <dbReference type="EMBL" id="MDR6843469.1"/>
    </source>
</evidence>